<organism evidence="2 3">
    <name type="scientific">Chaetomium globosum (strain ATCC 6205 / CBS 148.51 / DSM 1962 / NBRC 6347 / NRRL 1970)</name>
    <name type="common">Soil fungus</name>
    <dbReference type="NCBI Taxonomy" id="306901"/>
    <lineage>
        <taxon>Eukaryota</taxon>
        <taxon>Fungi</taxon>
        <taxon>Dikarya</taxon>
        <taxon>Ascomycota</taxon>
        <taxon>Pezizomycotina</taxon>
        <taxon>Sordariomycetes</taxon>
        <taxon>Sordariomycetidae</taxon>
        <taxon>Sordariales</taxon>
        <taxon>Chaetomiaceae</taxon>
        <taxon>Chaetomium</taxon>
    </lineage>
</organism>
<feature type="region of interest" description="Disordered" evidence="1">
    <location>
        <begin position="118"/>
        <end position="155"/>
    </location>
</feature>
<proteinExistence type="predicted"/>
<dbReference type="EMBL" id="CH408030">
    <property type="protein sequence ID" value="EAQ91515.1"/>
    <property type="molecule type" value="Genomic_DNA"/>
</dbReference>
<feature type="compositionally biased region" description="Basic and acidic residues" evidence="1">
    <location>
        <begin position="81"/>
        <end position="94"/>
    </location>
</feature>
<evidence type="ECO:0000256" key="1">
    <source>
        <dbReference type="SAM" id="MobiDB-lite"/>
    </source>
</evidence>
<keyword evidence="3" id="KW-1185">Reference proteome</keyword>
<sequence length="179" mass="19227">MSARKASIRGCLSVAFGSEGSNRCRRDGIRLLISRFCVCCPVARDPGFISGEQWVRAVRLRARGHPSISPLIHPPSPGPVNEHRANADEKEHSADAATDNVVVVSNRADAFPEAPVRFGDVVNQGQDLDDADEGRDEDGDAGEDNGVVEDGHHVPGECLGRVQRHHERAVGGVQQTHAS</sequence>
<dbReference type="InParanoid" id="Q2H8K4"/>
<name>Q2H8K4_CHAGB</name>
<reference evidence="3" key="1">
    <citation type="journal article" date="2015" name="Genome Announc.">
        <title>Draft genome sequence of the cellulolytic fungus Chaetomium globosum.</title>
        <authorList>
            <person name="Cuomo C.A."/>
            <person name="Untereiner W.A."/>
            <person name="Ma L.-J."/>
            <person name="Grabherr M."/>
            <person name="Birren B.W."/>
        </authorList>
    </citation>
    <scope>NUCLEOTIDE SEQUENCE [LARGE SCALE GENOMIC DNA]</scope>
    <source>
        <strain evidence="3">ATCC 6205 / CBS 148.51 / DSM 1962 / NBRC 6347 / NRRL 1970</strain>
    </source>
</reference>
<gene>
    <name evidence="2" type="ORF">CHGG_03450</name>
</gene>
<accession>Q2H8K4</accession>
<dbReference type="Proteomes" id="UP000001056">
    <property type="component" value="Unassembled WGS sequence"/>
</dbReference>
<dbReference type="HOGENOM" id="CLU_1503277_0_0_1"/>
<dbReference type="RefSeq" id="XP_001229966.1">
    <property type="nucleotide sequence ID" value="XM_001229965.1"/>
</dbReference>
<dbReference type="VEuPathDB" id="FungiDB:CHGG_03450"/>
<evidence type="ECO:0000313" key="3">
    <source>
        <dbReference type="Proteomes" id="UP000001056"/>
    </source>
</evidence>
<feature type="region of interest" description="Disordered" evidence="1">
    <location>
        <begin position="67"/>
        <end position="97"/>
    </location>
</feature>
<protein>
    <submittedName>
        <fullName evidence="2">Uncharacterized protein</fullName>
    </submittedName>
</protein>
<feature type="compositionally biased region" description="Acidic residues" evidence="1">
    <location>
        <begin position="127"/>
        <end position="147"/>
    </location>
</feature>
<dbReference type="AlphaFoldDB" id="Q2H8K4"/>
<evidence type="ECO:0000313" key="2">
    <source>
        <dbReference type="EMBL" id="EAQ91515.1"/>
    </source>
</evidence>
<dbReference type="GeneID" id="4389809"/>